<dbReference type="SUPFAM" id="SSF143631">
    <property type="entry name" value="ApbE-like"/>
    <property type="match status" value="1"/>
</dbReference>
<evidence type="ECO:0000256" key="2">
    <source>
        <dbReference type="ARBA" id="ARBA00011955"/>
    </source>
</evidence>
<keyword evidence="8 11" id="KW-0460">Magnesium</keyword>
<comment type="caution">
    <text evidence="12">The sequence shown here is derived from an EMBL/GenBank/DDBJ whole genome shotgun (WGS) entry which is preliminary data.</text>
</comment>
<comment type="catalytic activity">
    <reaction evidence="10 11">
        <text>L-threonyl-[protein] + FAD = FMN-L-threonyl-[protein] + AMP + H(+)</text>
        <dbReference type="Rhea" id="RHEA:36847"/>
        <dbReference type="Rhea" id="RHEA-COMP:11060"/>
        <dbReference type="Rhea" id="RHEA-COMP:11061"/>
        <dbReference type="ChEBI" id="CHEBI:15378"/>
        <dbReference type="ChEBI" id="CHEBI:30013"/>
        <dbReference type="ChEBI" id="CHEBI:57692"/>
        <dbReference type="ChEBI" id="CHEBI:74257"/>
        <dbReference type="ChEBI" id="CHEBI:456215"/>
        <dbReference type="EC" id="2.7.1.180"/>
    </reaction>
</comment>
<keyword evidence="6 11" id="KW-0479">Metal-binding</keyword>
<dbReference type="GO" id="GO:0016740">
    <property type="term" value="F:transferase activity"/>
    <property type="evidence" value="ECO:0007669"/>
    <property type="project" value="UniProtKB-KW"/>
</dbReference>
<evidence type="ECO:0000256" key="10">
    <source>
        <dbReference type="ARBA" id="ARBA00048540"/>
    </source>
</evidence>
<evidence type="ECO:0000256" key="1">
    <source>
        <dbReference type="ARBA" id="ARBA00001946"/>
    </source>
</evidence>
<sequence length="335" mass="36906">MNKLQSYKFLFLFTVVFCFSANCQVLRKKTTLLMGGRFDISIVAKDSATASQKIEEVIAEISRIENLISDWKPDSQVSQVNQNSGIKPIKVDREVFELTQRALKLSEITNGGFDISFAAMDRIWKFDGSMTEMPSAEAIKKSVEKVGYKNIILDSIQSTIFLKIKGMKIGFGALGEGYATDKCRDMMIAQGINAGIINGSGDMSTWGKQPNGSLWKIGITNPFKPEKVLAVVPLEQEAVTTSGSYEKFVVFNGKRYSHIINPSTGYPATGLCSVTVFGPNAETANGLSTSIIVLGQKEGFILLQKFPQYSCLMITDKGKVVKSSNFKIKDFKAKF</sequence>
<gene>
    <name evidence="12" type="ORF">ACFSC2_17345</name>
</gene>
<evidence type="ECO:0000256" key="11">
    <source>
        <dbReference type="PIRNR" id="PIRNR006268"/>
    </source>
</evidence>
<comment type="similarity">
    <text evidence="11">Belongs to the ApbE family.</text>
</comment>
<evidence type="ECO:0000256" key="6">
    <source>
        <dbReference type="ARBA" id="ARBA00022723"/>
    </source>
</evidence>
<dbReference type="EMBL" id="JBHUDZ010000016">
    <property type="protein sequence ID" value="MFD1604505.1"/>
    <property type="molecule type" value="Genomic_DNA"/>
</dbReference>
<dbReference type="PANTHER" id="PTHR30040">
    <property type="entry name" value="THIAMINE BIOSYNTHESIS LIPOPROTEIN APBE"/>
    <property type="match status" value="1"/>
</dbReference>
<proteinExistence type="inferred from homology"/>
<dbReference type="Pfam" id="PF02424">
    <property type="entry name" value="ApbE"/>
    <property type="match status" value="1"/>
</dbReference>
<evidence type="ECO:0000313" key="13">
    <source>
        <dbReference type="Proteomes" id="UP001597138"/>
    </source>
</evidence>
<dbReference type="EC" id="2.7.1.180" evidence="2 11"/>
<name>A0ABW4HIL5_9FLAO</name>
<comment type="cofactor">
    <cofactor evidence="1">
        <name>Mg(2+)</name>
        <dbReference type="ChEBI" id="CHEBI:18420"/>
    </cofactor>
</comment>
<keyword evidence="13" id="KW-1185">Reference proteome</keyword>
<organism evidence="12 13">
    <name type="scientific">Flavobacterium artemisiae</name>
    <dbReference type="NCBI Taxonomy" id="2126556"/>
    <lineage>
        <taxon>Bacteria</taxon>
        <taxon>Pseudomonadati</taxon>
        <taxon>Bacteroidota</taxon>
        <taxon>Flavobacteriia</taxon>
        <taxon>Flavobacteriales</taxon>
        <taxon>Flavobacteriaceae</taxon>
        <taxon>Flavobacterium</taxon>
    </lineage>
</organism>
<evidence type="ECO:0000256" key="7">
    <source>
        <dbReference type="ARBA" id="ARBA00022827"/>
    </source>
</evidence>
<dbReference type="PANTHER" id="PTHR30040:SF2">
    <property type="entry name" value="FAD:PROTEIN FMN TRANSFERASE"/>
    <property type="match status" value="1"/>
</dbReference>
<evidence type="ECO:0000256" key="3">
    <source>
        <dbReference type="ARBA" id="ARBA00016337"/>
    </source>
</evidence>
<dbReference type="PIRSF" id="PIRSF006268">
    <property type="entry name" value="ApbE"/>
    <property type="match status" value="1"/>
</dbReference>
<keyword evidence="4 11" id="KW-0285">Flavoprotein</keyword>
<dbReference type="Proteomes" id="UP001597138">
    <property type="component" value="Unassembled WGS sequence"/>
</dbReference>
<dbReference type="Gene3D" id="3.10.520.10">
    <property type="entry name" value="ApbE-like domains"/>
    <property type="match status" value="1"/>
</dbReference>
<dbReference type="InterPro" id="IPR024932">
    <property type="entry name" value="ApbE"/>
</dbReference>
<dbReference type="RefSeq" id="WP_379815595.1">
    <property type="nucleotide sequence ID" value="NZ_JBHUDZ010000016.1"/>
</dbReference>
<dbReference type="InterPro" id="IPR003374">
    <property type="entry name" value="ApbE-like_sf"/>
</dbReference>
<evidence type="ECO:0000313" key="12">
    <source>
        <dbReference type="EMBL" id="MFD1604505.1"/>
    </source>
</evidence>
<reference evidence="13" key="1">
    <citation type="journal article" date="2019" name="Int. J. Syst. Evol. Microbiol.">
        <title>The Global Catalogue of Microorganisms (GCM) 10K type strain sequencing project: providing services to taxonomists for standard genome sequencing and annotation.</title>
        <authorList>
            <consortium name="The Broad Institute Genomics Platform"/>
            <consortium name="The Broad Institute Genome Sequencing Center for Infectious Disease"/>
            <person name="Wu L."/>
            <person name="Ma J."/>
        </authorList>
    </citation>
    <scope>NUCLEOTIDE SEQUENCE [LARGE SCALE GENOMIC DNA]</scope>
    <source>
        <strain evidence="13">CCUG 70865</strain>
    </source>
</reference>
<evidence type="ECO:0000256" key="4">
    <source>
        <dbReference type="ARBA" id="ARBA00022630"/>
    </source>
</evidence>
<protein>
    <recommendedName>
        <fullName evidence="3 11">FAD:protein FMN transferase</fullName>
        <ecNumber evidence="2 11">2.7.1.180</ecNumber>
    </recommendedName>
    <alternativeName>
        <fullName evidence="9 11">Flavin transferase</fullName>
    </alternativeName>
</protein>
<keyword evidence="7 11" id="KW-0274">FAD</keyword>
<accession>A0ABW4HIL5</accession>
<evidence type="ECO:0000256" key="9">
    <source>
        <dbReference type="ARBA" id="ARBA00031306"/>
    </source>
</evidence>
<keyword evidence="5 11" id="KW-0808">Transferase</keyword>
<evidence type="ECO:0000256" key="8">
    <source>
        <dbReference type="ARBA" id="ARBA00022842"/>
    </source>
</evidence>
<evidence type="ECO:0000256" key="5">
    <source>
        <dbReference type="ARBA" id="ARBA00022679"/>
    </source>
</evidence>